<dbReference type="EMBL" id="RAQO01000005">
    <property type="protein sequence ID" value="RKF18733.1"/>
    <property type="molecule type" value="Genomic_DNA"/>
</dbReference>
<reference evidence="6 7" key="1">
    <citation type="submission" date="2018-09" db="EMBL/GenBank/DDBJ databases">
        <authorList>
            <person name="Wang Z."/>
        </authorList>
    </citation>
    <scope>NUCLEOTIDE SEQUENCE [LARGE SCALE GENOMIC DNA]</scope>
    <source>
        <strain evidence="6 7">ALS 81</strain>
    </source>
</reference>
<dbReference type="InterPro" id="IPR000847">
    <property type="entry name" value="LysR_HTH_N"/>
</dbReference>
<dbReference type="GO" id="GO:0043565">
    <property type="term" value="F:sequence-specific DNA binding"/>
    <property type="evidence" value="ECO:0007669"/>
    <property type="project" value="TreeGrafter"/>
</dbReference>
<dbReference type="SUPFAM" id="SSF46785">
    <property type="entry name" value="Winged helix' DNA-binding domain"/>
    <property type="match status" value="1"/>
</dbReference>
<keyword evidence="2" id="KW-0805">Transcription regulation</keyword>
<evidence type="ECO:0000313" key="6">
    <source>
        <dbReference type="EMBL" id="RKF18733.1"/>
    </source>
</evidence>
<dbReference type="CDD" id="cd08422">
    <property type="entry name" value="PBP2_CrgA_like"/>
    <property type="match status" value="1"/>
</dbReference>
<feature type="domain" description="HTH lysR-type" evidence="5">
    <location>
        <begin position="5"/>
        <end position="62"/>
    </location>
</feature>
<evidence type="ECO:0000256" key="2">
    <source>
        <dbReference type="ARBA" id="ARBA00023015"/>
    </source>
</evidence>
<comment type="similarity">
    <text evidence="1">Belongs to the LysR transcriptional regulatory family.</text>
</comment>
<dbReference type="PROSITE" id="PS50931">
    <property type="entry name" value="HTH_LYSR"/>
    <property type="match status" value="1"/>
</dbReference>
<evidence type="ECO:0000313" key="7">
    <source>
        <dbReference type="Proteomes" id="UP000286482"/>
    </source>
</evidence>
<dbReference type="Proteomes" id="UP000286482">
    <property type="component" value="Unassembled WGS sequence"/>
</dbReference>
<dbReference type="AlphaFoldDB" id="A0A420EDI1"/>
<dbReference type="PANTHER" id="PTHR30537">
    <property type="entry name" value="HTH-TYPE TRANSCRIPTIONAL REGULATOR"/>
    <property type="match status" value="1"/>
</dbReference>
<dbReference type="Pfam" id="PF00126">
    <property type="entry name" value="HTH_1"/>
    <property type="match status" value="1"/>
</dbReference>
<evidence type="ECO:0000256" key="3">
    <source>
        <dbReference type="ARBA" id="ARBA00023125"/>
    </source>
</evidence>
<name>A0A420EDI1_9ALTE</name>
<organism evidence="6 7">
    <name type="scientific">Alginatibacterium sediminis</name>
    <dbReference type="NCBI Taxonomy" id="2164068"/>
    <lineage>
        <taxon>Bacteria</taxon>
        <taxon>Pseudomonadati</taxon>
        <taxon>Pseudomonadota</taxon>
        <taxon>Gammaproteobacteria</taxon>
        <taxon>Alteromonadales</taxon>
        <taxon>Alteromonadaceae</taxon>
        <taxon>Alginatibacterium</taxon>
    </lineage>
</organism>
<protein>
    <submittedName>
        <fullName evidence="6">LysR family transcriptional regulator</fullName>
    </submittedName>
</protein>
<dbReference type="Gene3D" id="3.40.190.290">
    <property type="match status" value="1"/>
</dbReference>
<sequence length="300" mass="33637">MINNTNLADIRSFVLTAQLGNFTKAAEALGVSRSHVSRQISQLEADMGVTLLIRTTRTQRLSLAGARFFRECETALASIDQALLAALDNTEALRGLIRVNCVGGYIGEEIIVKFVSQYMRSQANIDISLDFSSHRVDLIEDDFDVAFRMGQIEDAGFVAKKLMDIEMVTLASPEYVQSHGEVRHPRELSQHRTLCGSVTKWTYINGGDPSQHAEVVVNGRLHSKNGRALVDGALQGNGIIRVPMMYCAQHVESGRLLRIMPEWEIPSVEFSVIYHRDKYQSKRLSSFISYIKEQFESLKL</sequence>
<dbReference type="InterPro" id="IPR036390">
    <property type="entry name" value="WH_DNA-bd_sf"/>
</dbReference>
<dbReference type="RefSeq" id="WP_120354813.1">
    <property type="nucleotide sequence ID" value="NZ_RAQO01000005.1"/>
</dbReference>
<dbReference type="Pfam" id="PF03466">
    <property type="entry name" value="LysR_substrate"/>
    <property type="match status" value="1"/>
</dbReference>
<dbReference type="GO" id="GO:0003700">
    <property type="term" value="F:DNA-binding transcription factor activity"/>
    <property type="evidence" value="ECO:0007669"/>
    <property type="project" value="InterPro"/>
</dbReference>
<dbReference type="InterPro" id="IPR005119">
    <property type="entry name" value="LysR_subst-bd"/>
</dbReference>
<keyword evidence="7" id="KW-1185">Reference proteome</keyword>
<dbReference type="OrthoDB" id="9786526at2"/>
<dbReference type="InterPro" id="IPR036388">
    <property type="entry name" value="WH-like_DNA-bd_sf"/>
</dbReference>
<keyword evidence="3" id="KW-0238">DNA-binding</keyword>
<keyword evidence="4" id="KW-0804">Transcription</keyword>
<dbReference type="Gene3D" id="1.10.10.10">
    <property type="entry name" value="Winged helix-like DNA-binding domain superfamily/Winged helix DNA-binding domain"/>
    <property type="match status" value="1"/>
</dbReference>
<evidence type="ECO:0000256" key="4">
    <source>
        <dbReference type="ARBA" id="ARBA00023163"/>
    </source>
</evidence>
<dbReference type="GO" id="GO:0006351">
    <property type="term" value="P:DNA-templated transcription"/>
    <property type="evidence" value="ECO:0007669"/>
    <property type="project" value="TreeGrafter"/>
</dbReference>
<dbReference type="PANTHER" id="PTHR30537:SF5">
    <property type="entry name" value="HTH-TYPE TRANSCRIPTIONAL ACTIVATOR TTDR-RELATED"/>
    <property type="match status" value="1"/>
</dbReference>
<comment type="caution">
    <text evidence="6">The sequence shown here is derived from an EMBL/GenBank/DDBJ whole genome shotgun (WGS) entry which is preliminary data.</text>
</comment>
<accession>A0A420EDI1</accession>
<evidence type="ECO:0000256" key="1">
    <source>
        <dbReference type="ARBA" id="ARBA00009437"/>
    </source>
</evidence>
<dbReference type="FunFam" id="1.10.10.10:FF:000001">
    <property type="entry name" value="LysR family transcriptional regulator"/>
    <property type="match status" value="1"/>
</dbReference>
<proteinExistence type="inferred from homology"/>
<dbReference type="SUPFAM" id="SSF53850">
    <property type="entry name" value="Periplasmic binding protein-like II"/>
    <property type="match status" value="1"/>
</dbReference>
<evidence type="ECO:0000259" key="5">
    <source>
        <dbReference type="PROSITE" id="PS50931"/>
    </source>
</evidence>
<gene>
    <name evidence="6" type="ORF">DBZ36_10055</name>
</gene>
<dbReference type="InterPro" id="IPR058163">
    <property type="entry name" value="LysR-type_TF_proteobact-type"/>
</dbReference>
<dbReference type="PRINTS" id="PR00039">
    <property type="entry name" value="HTHLYSR"/>
</dbReference>